<evidence type="ECO:0000256" key="1">
    <source>
        <dbReference type="SAM" id="Phobius"/>
    </source>
</evidence>
<sequence length="80" mass="8999">MSYSMGLETVLPARATPTTTLLIFSIIAVKFSINIIVTNEENDIIPTKDIVNSIVNEIFKLRLFCSPFRNDAFNNQISFS</sequence>
<name>A0A326RY17_9BACT</name>
<evidence type="ECO:0000313" key="2">
    <source>
        <dbReference type="EMBL" id="PZV87229.1"/>
    </source>
</evidence>
<keyword evidence="1" id="KW-0472">Membrane</keyword>
<evidence type="ECO:0000313" key="3">
    <source>
        <dbReference type="Proteomes" id="UP000248917"/>
    </source>
</evidence>
<dbReference type="EMBL" id="QKTX01000001">
    <property type="protein sequence ID" value="PZV87229.1"/>
    <property type="molecule type" value="Genomic_DNA"/>
</dbReference>
<dbReference type="AlphaFoldDB" id="A0A326RY17"/>
<accession>A0A326RY17</accession>
<organism evidence="2 3">
    <name type="scientific">Algoriphagus aquaeductus</name>
    <dbReference type="NCBI Taxonomy" id="475299"/>
    <lineage>
        <taxon>Bacteria</taxon>
        <taxon>Pseudomonadati</taxon>
        <taxon>Bacteroidota</taxon>
        <taxon>Cytophagia</taxon>
        <taxon>Cytophagales</taxon>
        <taxon>Cyclobacteriaceae</taxon>
        <taxon>Algoriphagus</taxon>
    </lineage>
</organism>
<proteinExistence type="predicted"/>
<feature type="transmembrane region" description="Helical" evidence="1">
    <location>
        <begin position="20"/>
        <end position="38"/>
    </location>
</feature>
<dbReference type="Proteomes" id="UP000248917">
    <property type="component" value="Unassembled WGS sequence"/>
</dbReference>
<comment type="caution">
    <text evidence="2">The sequence shown here is derived from an EMBL/GenBank/DDBJ whole genome shotgun (WGS) entry which is preliminary data.</text>
</comment>
<reference evidence="2 3" key="1">
    <citation type="submission" date="2018-06" db="EMBL/GenBank/DDBJ databases">
        <title>Genomic Encyclopedia of Archaeal and Bacterial Type Strains, Phase II (KMG-II): from individual species to whole genera.</title>
        <authorList>
            <person name="Goeker M."/>
        </authorList>
    </citation>
    <scope>NUCLEOTIDE SEQUENCE [LARGE SCALE GENOMIC DNA]</scope>
    <source>
        <strain evidence="2 3">T4</strain>
    </source>
</reference>
<protein>
    <submittedName>
        <fullName evidence="2">Uncharacterized protein</fullName>
    </submittedName>
</protein>
<keyword evidence="3" id="KW-1185">Reference proteome</keyword>
<keyword evidence="1" id="KW-1133">Transmembrane helix</keyword>
<gene>
    <name evidence="2" type="ORF">CLV31_101101</name>
</gene>
<keyword evidence="1" id="KW-0812">Transmembrane</keyword>